<dbReference type="Proteomes" id="UP001056035">
    <property type="component" value="Chromosome"/>
</dbReference>
<reference evidence="2 3" key="1">
    <citation type="submission" date="2022-06" db="EMBL/GenBank/DDBJ databases">
        <title>Paraconexibacter antarcticus.</title>
        <authorList>
            <person name="Kim C.S."/>
        </authorList>
    </citation>
    <scope>NUCLEOTIDE SEQUENCE [LARGE SCALE GENOMIC DNA]</scope>
    <source>
        <strain evidence="2 3">02-257</strain>
    </source>
</reference>
<name>A0ABY5DTL2_9ACTN</name>
<keyword evidence="1" id="KW-1133">Transmembrane helix</keyword>
<evidence type="ECO:0008006" key="4">
    <source>
        <dbReference type="Google" id="ProtNLM"/>
    </source>
</evidence>
<protein>
    <recommendedName>
        <fullName evidence="4">CARDB domain-containing protein</fullName>
    </recommendedName>
</protein>
<dbReference type="InterPro" id="IPR013783">
    <property type="entry name" value="Ig-like_fold"/>
</dbReference>
<dbReference type="Gene3D" id="2.60.40.10">
    <property type="entry name" value="Immunoglobulins"/>
    <property type="match status" value="1"/>
</dbReference>
<keyword evidence="1" id="KW-0812">Transmembrane</keyword>
<keyword evidence="3" id="KW-1185">Reference proteome</keyword>
<evidence type="ECO:0000256" key="1">
    <source>
        <dbReference type="SAM" id="Phobius"/>
    </source>
</evidence>
<dbReference type="EMBL" id="CP098502">
    <property type="protein sequence ID" value="UTI64618.1"/>
    <property type="molecule type" value="Genomic_DNA"/>
</dbReference>
<evidence type="ECO:0000313" key="3">
    <source>
        <dbReference type="Proteomes" id="UP001056035"/>
    </source>
</evidence>
<evidence type="ECO:0000313" key="2">
    <source>
        <dbReference type="EMBL" id="UTI64618.1"/>
    </source>
</evidence>
<organism evidence="2 3">
    <name type="scientific">Paraconexibacter antarcticus</name>
    <dbReference type="NCBI Taxonomy" id="2949664"/>
    <lineage>
        <taxon>Bacteria</taxon>
        <taxon>Bacillati</taxon>
        <taxon>Actinomycetota</taxon>
        <taxon>Thermoleophilia</taxon>
        <taxon>Solirubrobacterales</taxon>
        <taxon>Paraconexibacteraceae</taxon>
        <taxon>Paraconexibacter</taxon>
    </lineage>
</organism>
<feature type="transmembrane region" description="Helical" evidence="1">
    <location>
        <begin position="12"/>
        <end position="32"/>
    </location>
</feature>
<sequence length="345" mass="35598">MDDQTLLVRRLVAGGGGLLILILLVVGVNGCLNGRTERALKDYTRNVASVMNTSQTDVAEPFFSLLNTGADNPTDLQAQVRQLALAAQQGAKQAGGLSVPDQMQRAQGALMLVLNLRATALTKIADEIPNAQAKARSQATAVEQALKRIAGQMRAFDASDVVYSQRVRPYITDALKAKGVSGQALPAGQFLPTISWLSVNTIAGVLNAQRAAGGTGANAAPAPGLHGHGILSVAVGTQVLNPSPAVNRIAATGTVTFNVKVANQGDNDESDVVVKVTVKAGAKKPIVGTKTIQQTKAKSEVTAAVTLPGAAPVGDSAIITVQVLGVPGEKNLDNNIMKFTALFGS</sequence>
<gene>
    <name evidence="2" type="ORF">NBH00_00050</name>
</gene>
<dbReference type="RefSeq" id="WP_254571318.1">
    <property type="nucleotide sequence ID" value="NZ_CP098502.1"/>
</dbReference>
<proteinExistence type="predicted"/>
<accession>A0ABY5DTL2</accession>
<keyword evidence="1" id="KW-0472">Membrane</keyword>